<evidence type="ECO:0000313" key="5">
    <source>
        <dbReference type="Proteomes" id="UP000009027"/>
    </source>
</evidence>
<accession>F9WPE9</accession>
<dbReference type="Proteomes" id="UP000009027">
    <property type="component" value="Unassembled WGS sequence"/>
</dbReference>
<dbReference type="EMBL" id="CAEX01003404">
    <property type="protein sequence ID" value="CCD19426.1"/>
    <property type="molecule type" value="Genomic_DNA"/>
</dbReference>
<proteinExistence type="predicted"/>
<keyword evidence="5" id="KW-1185">Reference proteome</keyword>
<dbReference type="AlphaFoldDB" id="F9WPE9"/>
<dbReference type="Gene3D" id="3.80.10.10">
    <property type="entry name" value="Ribonuclease Inhibitor"/>
    <property type="match status" value="1"/>
</dbReference>
<dbReference type="InterPro" id="IPR001611">
    <property type="entry name" value="Leu-rich_rpt"/>
</dbReference>
<dbReference type="PANTHER" id="PTHR48051:SF1">
    <property type="entry name" value="RAS SUPPRESSOR PROTEIN 1"/>
    <property type="match status" value="1"/>
</dbReference>
<sequence>MTTPPMFVSEMAAGVTVLHFTRNRLSSVCTLSFTQFKDLRSLHITCNRLREFPVEVLSAPQLRSLDLSFNCIREVPPAIRRAGKLSALCLSHNRIERVGCDGTGNSVLSSSTMRRVILTSNPLRFLPEALETCHELELVLDDSPVLLREWEVGLHGTCTARITWNDIYPRQVYPTVPLYIASRNIKLYDLTILDTLGVHHVVLTQFESWLPLGNVKSADMREHIRDIQQEADRSADMSEEGKRESRARDTAEQKAGRPRKLSGVAMPPQILSGSAYKLIHSYFVLGCNLQDPKSGRTALNEYISTRLLLGQRVIVFFEKRYETQDMCDTVVAAICRSIMSVAEWEVTLNECYHAVLDAIRSFSE</sequence>
<dbReference type="SUPFAM" id="SSF52058">
    <property type="entry name" value="L domain-like"/>
    <property type="match status" value="1"/>
</dbReference>
<gene>
    <name evidence="4" type="ORF">TvY486_0021270</name>
</gene>
<evidence type="ECO:0000256" key="2">
    <source>
        <dbReference type="ARBA" id="ARBA00022737"/>
    </source>
</evidence>
<dbReference type="GO" id="GO:0005737">
    <property type="term" value="C:cytoplasm"/>
    <property type="evidence" value="ECO:0007669"/>
    <property type="project" value="TreeGrafter"/>
</dbReference>
<reference evidence="4 5" key="1">
    <citation type="journal article" date="2012" name="Proc. Natl. Acad. Sci. U.S.A.">
        <title>Antigenic diversity is generated by distinct evolutionary mechanisms in African trypanosome species.</title>
        <authorList>
            <person name="Jackson A.P."/>
            <person name="Berry A."/>
            <person name="Aslett M."/>
            <person name="Allison H.C."/>
            <person name="Burton P."/>
            <person name="Vavrova-Anderson J."/>
            <person name="Brown R."/>
            <person name="Browne H."/>
            <person name="Corton N."/>
            <person name="Hauser H."/>
            <person name="Gamble J."/>
            <person name="Gilderthorp R."/>
            <person name="Marcello L."/>
            <person name="McQuillan J."/>
            <person name="Otto T.D."/>
            <person name="Quail M.A."/>
            <person name="Sanders M.J."/>
            <person name="van Tonder A."/>
            <person name="Ginger M.L."/>
            <person name="Field M.C."/>
            <person name="Barry J.D."/>
            <person name="Hertz-Fowler C."/>
            <person name="Berriman M."/>
        </authorList>
    </citation>
    <scope>NUCLEOTIDE SEQUENCE</scope>
    <source>
        <strain evidence="4 5">Y486</strain>
    </source>
</reference>
<dbReference type="GO" id="GO:0016301">
    <property type="term" value="F:kinase activity"/>
    <property type="evidence" value="ECO:0007669"/>
    <property type="project" value="UniProtKB-KW"/>
</dbReference>
<dbReference type="Pfam" id="PF13855">
    <property type="entry name" value="LRR_8"/>
    <property type="match status" value="1"/>
</dbReference>
<feature type="region of interest" description="Disordered" evidence="3">
    <location>
        <begin position="229"/>
        <end position="261"/>
    </location>
</feature>
<keyword evidence="2" id="KW-0677">Repeat</keyword>
<evidence type="ECO:0000313" key="4">
    <source>
        <dbReference type="EMBL" id="CCD19426.1"/>
    </source>
</evidence>
<protein>
    <submittedName>
        <fullName evidence="4">Protein kinase, putative</fullName>
    </submittedName>
</protein>
<keyword evidence="1" id="KW-0433">Leucine-rich repeat</keyword>
<evidence type="ECO:0000256" key="3">
    <source>
        <dbReference type="SAM" id="MobiDB-lite"/>
    </source>
</evidence>
<keyword evidence="4" id="KW-0418">Kinase</keyword>
<feature type="compositionally biased region" description="Basic and acidic residues" evidence="3">
    <location>
        <begin position="229"/>
        <end position="255"/>
    </location>
</feature>
<dbReference type="VEuPathDB" id="TriTrypDB:TvY486_0021270"/>
<keyword evidence="4" id="KW-0808">Transferase</keyword>
<organism evidence="4 5">
    <name type="scientific">Trypanosoma vivax (strain Y486)</name>
    <dbReference type="NCBI Taxonomy" id="1055687"/>
    <lineage>
        <taxon>Eukaryota</taxon>
        <taxon>Discoba</taxon>
        <taxon>Euglenozoa</taxon>
        <taxon>Kinetoplastea</taxon>
        <taxon>Metakinetoplastina</taxon>
        <taxon>Trypanosomatida</taxon>
        <taxon>Trypanosomatidae</taxon>
        <taxon>Trypanosoma</taxon>
        <taxon>Duttonella</taxon>
    </lineage>
</organism>
<dbReference type="PROSITE" id="PS51450">
    <property type="entry name" value="LRR"/>
    <property type="match status" value="1"/>
</dbReference>
<evidence type="ECO:0000256" key="1">
    <source>
        <dbReference type="ARBA" id="ARBA00022614"/>
    </source>
</evidence>
<dbReference type="InterPro" id="IPR032675">
    <property type="entry name" value="LRR_dom_sf"/>
</dbReference>
<dbReference type="PANTHER" id="PTHR48051">
    <property type="match status" value="1"/>
</dbReference>
<dbReference type="InterPro" id="IPR050216">
    <property type="entry name" value="LRR_domain-containing"/>
</dbReference>
<name>F9WPE9_TRYVY</name>